<evidence type="ECO:0000313" key="2">
    <source>
        <dbReference type="Proteomes" id="UP001480955"/>
    </source>
</evidence>
<dbReference type="EMBL" id="JBELQE010000110">
    <property type="protein sequence ID" value="MER2252490.1"/>
    <property type="molecule type" value="Genomic_DNA"/>
</dbReference>
<gene>
    <name evidence="1" type="ORF">ABS772_21435</name>
</gene>
<keyword evidence="2" id="KW-1185">Reference proteome</keyword>
<dbReference type="RefSeq" id="WP_350396782.1">
    <property type="nucleotide sequence ID" value="NZ_JBELQE010000110.1"/>
</dbReference>
<comment type="caution">
    <text evidence="1">The sequence shown here is derived from an EMBL/GenBank/DDBJ whole genome shotgun (WGS) entry which is preliminary data.</text>
</comment>
<organism evidence="1 2">
    <name type="scientific">Methylorubrum podarium</name>
    <dbReference type="NCBI Taxonomy" id="200476"/>
    <lineage>
        <taxon>Bacteria</taxon>
        <taxon>Pseudomonadati</taxon>
        <taxon>Pseudomonadota</taxon>
        <taxon>Alphaproteobacteria</taxon>
        <taxon>Hyphomicrobiales</taxon>
        <taxon>Methylobacteriaceae</taxon>
        <taxon>Methylorubrum</taxon>
    </lineage>
</organism>
<accession>A0ABV1QT29</accession>
<reference evidence="1 2" key="1">
    <citation type="submission" date="2024-06" db="EMBL/GenBank/DDBJ databases">
        <authorList>
            <person name="Campbell A.G."/>
        </authorList>
    </citation>
    <scope>NUCLEOTIDE SEQUENCE [LARGE SCALE GENOMIC DNA]</scope>
    <source>
        <strain evidence="1 2">EM12</strain>
    </source>
</reference>
<dbReference type="Proteomes" id="UP001480955">
    <property type="component" value="Unassembled WGS sequence"/>
</dbReference>
<sequence length="464" mass="51587">MVAMSAEEVEDETIGRPKDEWLDYYLLSKEGTLRDVVSVVTREIVSAEARKRSRKAVDQRSFELCTDCVLANMSYVFLKYGFEHPIVASRKLSECDLNTNESMPQRTFVRSLDRLEACGYISQCVGIGSKVHSTVISTQKLHSLIIEHGVDFSCFRECDTRPLVVLRRRAPARAGRKAKKSSVNFHHTHETSVIHDRVSKINRFLSKANIDYIDDANSDVRVSPYDRSLVRYFSILGHQGIRFDQGGRLFGRAFWMNMKSDFRRGIRIDGEPVADLDFCNLGPRIAYHLAGHEAPKGDLYDLSGLLDGYDHRDKAQRKAIKRAFASCLNGGRGGKRGIKPKAGKPGTTGILDPLPRGINAAKIRKALITKHPVLEPFFEPREVPVGFTIMFLESQILLCALEKLIALGVVALPQHDGLMVARSNAGIAQEALEAASRDVLGVTIPAIVKDLYGPPGESERLLAA</sequence>
<evidence type="ECO:0000313" key="1">
    <source>
        <dbReference type="EMBL" id="MER2252490.1"/>
    </source>
</evidence>
<protein>
    <submittedName>
        <fullName evidence="1">Uncharacterized protein</fullName>
    </submittedName>
</protein>
<name>A0ABV1QT29_9HYPH</name>
<proteinExistence type="predicted"/>